<accession>A0A382V910</accession>
<sequence>MKFTRSLFSNKIVNEEMEDIQKALVRAHSHFTSQGKFEDALKISNLLAINLNKDGNFNLEAENQILEEEPCEHNEVTEVESEYSDQLNEELELFFNTIGKYNMEKLE</sequence>
<proteinExistence type="predicted"/>
<dbReference type="AlphaFoldDB" id="A0A382V910"/>
<reference evidence="1" key="1">
    <citation type="submission" date="2018-05" db="EMBL/GenBank/DDBJ databases">
        <authorList>
            <person name="Lanie J.A."/>
            <person name="Ng W.-L."/>
            <person name="Kazmierczak K.M."/>
            <person name="Andrzejewski T.M."/>
            <person name="Davidsen T.M."/>
            <person name="Wayne K.J."/>
            <person name="Tettelin H."/>
            <person name="Glass J.I."/>
            <person name="Rusch D."/>
            <person name="Podicherti R."/>
            <person name="Tsui H.-C.T."/>
            <person name="Winkler M.E."/>
        </authorList>
    </citation>
    <scope>NUCLEOTIDE SEQUENCE</scope>
</reference>
<evidence type="ECO:0000313" key="1">
    <source>
        <dbReference type="EMBL" id="SVD43002.1"/>
    </source>
</evidence>
<gene>
    <name evidence="1" type="ORF">METZ01_LOCUS395856</name>
</gene>
<dbReference type="EMBL" id="UINC01150117">
    <property type="protein sequence ID" value="SVD43002.1"/>
    <property type="molecule type" value="Genomic_DNA"/>
</dbReference>
<protein>
    <submittedName>
        <fullName evidence="1">Uncharacterized protein</fullName>
    </submittedName>
</protein>
<organism evidence="1">
    <name type="scientific">marine metagenome</name>
    <dbReference type="NCBI Taxonomy" id="408172"/>
    <lineage>
        <taxon>unclassified sequences</taxon>
        <taxon>metagenomes</taxon>
        <taxon>ecological metagenomes</taxon>
    </lineage>
</organism>
<name>A0A382V910_9ZZZZ</name>